<protein>
    <submittedName>
        <fullName evidence="1">Uncharacterized protein</fullName>
    </submittedName>
</protein>
<comment type="caution">
    <text evidence="1">The sequence shown here is derived from an EMBL/GenBank/DDBJ whole genome shotgun (WGS) entry which is preliminary data.</text>
</comment>
<dbReference type="RefSeq" id="WP_075726045.1">
    <property type="nucleotide sequence ID" value="NZ_LTDM01000015.1"/>
</dbReference>
<accession>A0A1U7M6J2</accession>
<dbReference type="Proteomes" id="UP000186112">
    <property type="component" value="Unassembled WGS sequence"/>
</dbReference>
<reference evidence="1 2" key="1">
    <citation type="submission" date="2016-02" db="EMBL/GenBank/DDBJ databases">
        <title>Genome sequence of Tissierella creatinophila DSM 6911.</title>
        <authorList>
            <person name="Poehlein A."/>
            <person name="Daniel R."/>
        </authorList>
    </citation>
    <scope>NUCLEOTIDE SEQUENCE [LARGE SCALE GENOMIC DNA]</scope>
    <source>
        <strain evidence="1 2">DSM 6911</strain>
    </source>
</reference>
<proteinExistence type="predicted"/>
<dbReference type="OrthoDB" id="2068520at2"/>
<sequence length="87" mass="9995">MDNYTKESLKSALKALNMLYENAKSKENHDIVYGLTEGIVALEKRVPKKIEIYDYGKAHCSVCKTDIHGVGKIKYCFHCGQKLNWDR</sequence>
<evidence type="ECO:0000313" key="2">
    <source>
        <dbReference type="Proteomes" id="UP000186112"/>
    </source>
</evidence>
<keyword evidence="2" id="KW-1185">Reference proteome</keyword>
<gene>
    <name evidence="1" type="ORF">TICRE_11680</name>
</gene>
<evidence type="ECO:0000313" key="1">
    <source>
        <dbReference type="EMBL" id="OLS02895.1"/>
    </source>
</evidence>
<dbReference type="EMBL" id="LTDM01000015">
    <property type="protein sequence ID" value="OLS02895.1"/>
    <property type="molecule type" value="Genomic_DNA"/>
</dbReference>
<organism evidence="1 2">
    <name type="scientific">Tissierella creatinophila DSM 6911</name>
    <dbReference type="NCBI Taxonomy" id="1123403"/>
    <lineage>
        <taxon>Bacteria</taxon>
        <taxon>Bacillati</taxon>
        <taxon>Bacillota</taxon>
        <taxon>Tissierellia</taxon>
        <taxon>Tissierellales</taxon>
        <taxon>Tissierellaceae</taxon>
        <taxon>Tissierella</taxon>
    </lineage>
</organism>
<dbReference type="AlphaFoldDB" id="A0A1U7M6J2"/>
<name>A0A1U7M6J2_TISCR</name>